<feature type="transmembrane region" description="Helical" evidence="2">
    <location>
        <begin position="15"/>
        <end position="36"/>
    </location>
</feature>
<dbReference type="InterPro" id="IPR011990">
    <property type="entry name" value="TPR-like_helical_dom_sf"/>
</dbReference>
<dbReference type="EMBL" id="UINC01001038">
    <property type="protein sequence ID" value="SUZ68403.1"/>
    <property type="molecule type" value="Genomic_DNA"/>
</dbReference>
<name>A0A381PSF6_9ZZZZ</name>
<evidence type="ECO:0000313" key="3">
    <source>
        <dbReference type="EMBL" id="SUZ68403.1"/>
    </source>
</evidence>
<evidence type="ECO:0000256" key="1">
    <source>
        <dbReference type="SAM" id="MobiDB-lite"/>
    </source>
</evidence>
<dbReference type="Gene3D" id="1.25.40.10">
    <property type="entry name" value="Tetratricopeptide repeat domain"/>
    <property type="match status" value="1"/>
</dbReference>
<feature type="region of interest" description="Disordered" evidence="1">
    <location>
        <begin position="44"/>
        <end position="63"/>
    </location>
</feature>
<organism evidence="3">
    <name type="scientific">marine metagenome</name>
    <dbReference type="NCBI Taxonomy" id="408172"/>
    <lineage>
        <taxon>unclassified sequences</taxon>
        <taxon>metagenomes</taxon>
        <taxon>ecological metagenomes</taxon>
    </lineage>
</organism>
<evidence type="ECO:0008006" key="4">
    <source>
        <dbReference type="Google" id="ProtNLM"/>
    </source>
</evidence>
<gene>
    <name evidence="3" type="ORF">METZ01_LOCUS21257</name>
</gene>
<accession>A0A381PSF6</accession>
<keyword evidence="2" id="KW-0472">Membrane</keyword>
<reference evidence="3" key="1">
    <citation type="submission" date="2018-05" db="EMBL/GenBank/DDBJ databases">
        <authorList>
            <person name="Lanie J.A."/>
            <person name="Ng W.-L."/>
            <person name="Kazmierczak K.M."/>
            <person name="Andrzejewski T.M."/>
            <person name="Davidsen T.M."/>
            <person name="Wayne K.J."/>
            <person name="Tettelin H."/>
            <person name="Glass J.I."/>
            <person name="Rusch D."/>
            <person name="Podicherti R."/>
            <person name="Tsui H.-C.T."/>
            <person name="Winkler M.E."/>
        </authorList>
    </citation>
    <scope>NUCLEOTIDE SEQUENCE</scope>
</reference>
<dbReference type="AlphaFoldDB" id="A0A381PSF6"/>
<feature type="compositionally biased region" description="Pro residues" evidence="1">
    <location>
        <begin position="44"/>
        <end position="58"/>
    </location>
</feature>
<protein>
    <recommendedName>
        <fullName evidence="4">Tetratricopeptide repeat-like domain-containing protein</fullName>
    </recommendedName>
</protein>
<dbReference type="SUPFAM" id="SSF48452">
    <property type="entry name" value="TPR-like"/>
    <property type="match status" value="1"/>
</dbReference>
<proteinExistence type="predicted"/>
<keyword evidence="2" id="KW-0812">Transmembrane</keyword>
<keyword evidence="2" id="KW-1133">Transmembrane helix</keyword>
<sequence>MGASPTATHTSGNQLVWWMAGALLLGLVLVIAYPVYGPGRAAPAPPAAVGPAAGPSPPDLTSMSSREAADRLFDRVMRAESADNSTEVVQFLPMAIAAYGLVETLDADGRFHWALLHLMGQFNVEALENAEETLSQQPDHLFGLATAGDASLALGDSASAREYYRRWLDAYETERAKNLVEYQEHEGVFPEMRATAEVLGRND</sequence>
<evidence type="ECO:0000256" key="2">
    <source>
        <dbReference type="SAM" id="Phobius"/>
    </source>
</evidence>